<evidence type="ECO:0000313" key="1">
    <source>
        <dbReference type="EMBL" id="PNV64585.1"/>
    </source>
</evidence>
<accession>A0A2K2U2N6</accession>
<keyword evidence="2" id="KW-1185">Reference proteome</keyword>
<reference evidence="1 2" key="1">
    <citation type="journal article" date="2018" name="Int. J. Syst. Evol. Microbiol.">
        <title>Rubneribacter badeniensis gen. nov., sp. nov. and Enteroscipio rubneri gen. nov., sp. nov., new members of the Eggerthellaceae isolated from human faeces.</title>
        <authorList>
            <person name="Danylec N."/>
            <person name="Gobl A."/>
            <person name="Stoll D.A."/>
            <person name="Hetzer B."/>
            <person name="Kulling S.E."/>
            <person name="Huch M."/>
        </authorList>
    </citation>
    <scope>NUCLEOTIDE SEQUENCE [LARGE SCALE GENOMIC DNA]</scope>
    <source>
        <strain evidence="1 2">ResAG-85</strain>
    </source>
</reference>
<comment type="caution">
    <text evidence="1">The sequence shown here is derived from an EMBL/GenBank/DDBJ whole genome shotgun (WGS) entry which is preliminary data.</text>
</comment>
<protein>
    <submittedName>
        <fullName evidence="1">Nucleoid-associated protein</fullName>
    </submittedName>
</protein>
<name>A0A2K2U2N6_9ACTN</name>
<dbReference type="AlphaFoldDB" id="A0A2K2U2N6"/>
<proteinExistence type="predicted"/>
<organism evidence="1 2">
    <name type="scientific">Rubneribacter badeniensis</name>
    <dbReference type="NCBI Taxonomy" id="2070688"/>
    <lineage>
        <taxon>Bacteria</taxon>
        <taxon>Bacillati</taxon>
        <taxon>Actinomycetota</taxon>
        <taxon>Coriobacteriia</taxon>
        <taxon>Eggerthellales</taxon>
        <taxon>Eggerthellaceae</taxon>
        <taxon>Rubneribacter</taxon>
    </lineage>
</organism>
<dbReference type="InterPro" id="IPR007358">
    <property type="entry name" value="Nucleoid_associated_NdpA"/>
</dbReference>
<dbReference type="GO" id="GO:0009295">
    <property type="term" value="C:nucleoid"/>
    <property type="evidence" value="ECO:0007669"/>
    <property type="project" value="InterPro"/>
</dbReference>
<dbReference type="Proteomes" id="UP000236488">
    <property type="component" value="Unassembled WGS sequence"/>
</dbReference>
<dbReference type="RefSeq" id="WP_092200760.1">
    <property type="nucleotide sequence ID" value="NZ_PPEL01000083.1"/>
</dbReference>
<dbReference type="EMBL" id="PPEL01000083">
    <property type="protein sequence ID" value="PNV64585.1"/>
    <property type="molecule type" value="Genomic_DNA"/>
</dbReference>
<gene>
    <name evidence="1" type="ORF">C2L80_11160</name>
</gene>
<sequence length="352" mass="38895">MKINHAILHVFDFVSCVNVYAQEELDLANKNAKRYVAGHAKRALGNIDSKRGEFAEDSLFAQELRAYFRGERDFAGLSVQIAEYLAGELGHADKPVSTDLLVVDFEDDPDSTVRPLTDEEAEAAYEARGKRYFALMLLESRQAYMHEVGYGEDGAQRVDVARHHAILPNPSQKVSSFAVVESRSLDVLFCDKERAIAGEKRRLIPDGLLQCSTEASSKEMFDTACRIVEEVAEEYGANAAVAVSKAKAYIAANADESDELAPWDLGGEVFADEPLQKRFEEALADKAVPERVVVERAVAKRVAKSHKIRTDTGIEVTFPAELGENPDFIEFSSAPNGLINIALKNIGRIENR</sequence>
<evidence type="ECO:0000313" key="2">
    <source>
        <dbReference type="Proteomes" id="UP000236488"/>
    </source>
</evidence>
<dbReference type="Pfam" id="PF04245">
    <property type="entry name" value="NA37"/>
    <property type="match status" value="1"/>
</dbReference>